<dbReference type="InterPro" id="IPR004527">
    <property type="entry name" value="Glu-tRNA-ligase_bac/mito"/>
</dbReference>
<keyword evidence="9 10" id="KW-0030">Aminoacyl-tRNA synthetase</keyword>
<evidence type="ECO:0000313" key="14">
    <source>
        <dbReference type="Proteomes" id="UP000177740"/>
    </source>
</evidence>
<dbReference type="PRINTS" id="PR00987">
    <property type="entry name" value="TRNASYNTHGLU"/>
</dbReference>
<dbReference type="HAMAP" id="MF_00022">
    <property type="entry name" value="Glu_tRNA_synth_type1"/>
    <property type="match status" value="1"/>
</dbReference>
<dbReference type="InterPro" id="IPR014729">
    <property type="entry name" value="Rossmann-like_a/b/a_fold"/>
</dbReference>
<accession>A0A1G2ELU4</accession>
<dbReference type="GO" id="GO:0005524">
    <property type="term" value="F:ATP binding"/>
    <property type="evidence" value="ECO:0007669"/>
    <property type="project" value="UniProtKB-UniRule"/>
</dbReference>
<dbReference type="EMBL" id="MHMM01000017">
    <property type="protein sequence ID" value="OGZ26737.1"/>
    <property type="molecule type" value="Genomic_DNA"/>
</dbReference>
<keyword evidence="8 10" id="KW-0648">Protein biosynthesis</keyword>
<dbReference type="InterPro" id="IPR008925">
    <property type="entry name" value="aa_tRNA-synth_I_cd-bd_sf"/>
</dbReference>
<feature type="domain" description="Glutamyl/glutaminyl-tRNA synthetase class Ib catalytic" evidence="11">
    <location>
        <begin position="2"/>
        <end position="308"/>
    </location>
</feature>
<comment type="caution">
    <text evidence="10">Lacks conserved residue(s) required for the propagation of feature annotation.</text>
</comment>
<dbReference type="SUPFAM" id="SSF48163">
    <property type="entry name" value="An anticodon-binding domain of class I aminoacyl-tRNA synthetases"/>
    <property type="match status" value="1"/>
</dbReference>
<comment type="caution">
    <text evidence="13">The sequence shown here is derived from an EMBL/GenBank/DDBJ whole genome shotgun (WGS) entry which is preliminary data.</text>
</comment>
<dbReference type="InterPro" id="IPR020751">
    <property type="entry name" value="aa-tRNA-synth_I_codon-bd_sub2"/>
</dbReference>
<dbReference type="PANTHER" id="PTHR43311">
    <property type="entry name" value="GLUTAMATE--TRNA LIGASE"/>
    <property type="match status" value="1"/>
</dbReference>
<reference evidence="13 14" key="1">
    <citation type="journal article" date="2016" name="Nat. Commun.">
        <title>Thousands of microbial genomes shed light on interconnected biogeochemical processes in an aquifer system.</title>
        <authorList>
            <person name="Anantharaman K."/>
            <person name="Brown C.T."/>
            <person name="Hug L.A."/>
            <person name="Sharon I."/>
            <person name="Castelle C.J."/>
            <person name="Probst A.J."/>
            <person name="Thomas B.C."/>
            <person name="Singh A."/>
            <person name="Wilkins M.J."/>
            <person name="Karaoz U."/>
            <person name="Brodie E.L."/>
            <person name="Williams K.H."/>
            <person name="Hubbard S.S."/>
            <person name="Banfield J.F."/>
        </authorList>
    </citation>
    <scope>NUCLEOTIDE SEQUENCE [LARGE SCALE GENOMIC DNA]</scope>
</reference>
<evidence type="ECO:0000313" key="13">
    <source>
        <dbReference type="EMBL" id="OGZ26737.1"/>
    </source>
</evidence>
<dbReference type="GO" id="GO:0008270">
    <property type="term" value="F:zinc ion binding"/>
    <property type="evidence" value="ECO:0007669"/>
    <property type="project" value="InterPro"/>
</dbReference>
<evidence type="ECO:0000256" key="2">
    <source>
        <dbReference type="ARBA" id="ARBA00007894"/>
    </source>
</evidence>
<keyword evidence="5 10" id="KW-0436">Ligase</keyword>
<dbReference type="InterPro" id="IPR020058">
    <property type="entry name" value="Glu/Gln-tRNA-synth_Ib_cat-dom"/>
</dbReference>
<evidence type="ECO:0000256" key="8">
    <source>
        <dbReference type="ARBA" id="ARBA00022917"/>
    </source>
</evidence>
<dbReference type="InterPro" id="IPR033910">
    <property type="entry name" value="GluRS_core"/>
</dbReference>
<feature type="domain" description="Aminoacyl-tRNA synthetase class I anticodon-binding" evidence="12">
    <location>
        <begin position="325"/>
        <end position="454"/>
    </location>
</feature>
<comment type="subcellular location">
    <subcellularLocation>
        <location evidence="1 10">Cytoplasm</location>
    </subcellularLocation>
</comment>
<dbReference type="CDD" id="cd00808">
    <property type="entry name" value="GluRS_core"/>
    <property type="match status" value="1"/>
</dbReference>
<feature type="short sequence motif" description="'HIGH' region" evidence="10">
    <location>
        <begin position="9"/>
        <end position="19"/>
    </location>
</feature>
<keyword evidence="4 10" id="KW-0963">Cytoplasm</keyword>
<evidence type="ECO:0000259" key="11">
    <source>
        <dbReference type="Pfam" id="PF00749"/>
    </source>
</evidence>
<comment type="catalytic activity">
    <reaction evidence="10">
        <text>tRNA(Glu) + L-glutamate + ATP = L-glutamyl-tRNA(Glu) + AMP + diphosphate</text>
        <dbReference type="Rhea" id="RHEA:23540"/>
        <dbReference type="Rhea" id="RHEA-COMP:9663"/>
        <dbReference type="Rhea" id="RHEA-COMP:9680"/>
        <dbReference type="ChEBI" id="CHEBI:29985"/>
        <dbReference type="ChEBI" id="CHEBI:30616"/>
        <dbReference type="ChEBI" id="CHEBI:33019"/>
        <dbReference type="ChEBI" id="CHEBI:78442"/>
        <dbReference type="ChEBI" id="CHEBI:78520"/>
        <dbReference type="ChEBI" id="CHEBI:456215"/>
        <dbReference type="EC" id="6.1.1.17"/>
    </reaction>
</comment>
<evidence type="ECO:0000256" key="1">
    <source>
        <dbReference type="ARBA" id="ARBA00004496"/>
    </source>
</evidence>
<evidence type="ECO:0000256" key="9">
    <source>
        <dbReference type="ARBA" id="ARBA00023146"/>
    </source>
</evidence>
<dbReference type="Proteomes" id="UP000177740">
    <property type="component" value="Unassembled WGS sequence"/>
</dbReference>
<keyword evidence="6 10" id="KW-0547">Nucleotide-binding</keyword>
<dbReference type="Gene3D" id="1.10.10.350">
    <property type="match status" value="1"/>
</dbReference>
<keyword evidence="7 10" id="KW-0067">ATP-binding</keyword>
<dbReference type="Pfam" id="PF19269">
    <property type="entry name" value="Anticodon_2"/>
    <property type="match status" value="1"/>
</dbReference>
<dbReference type="EC" id="6.1.1.17" evidence="10"/>
<dbReference type="GO" id="GO:0005829">
    <property type="term" value="C:cytosol"/>
    <property type="evidence" value="ECO:0007669"/>
    <property type="project" value="TreeGrafter"/>
</dbReference>
<evidence type="ECO:0000256" key="7">
    <source>
        <dbReference type="ARBA" id="ARBA00022840"/>
    </source>
</evidence>
<dbReference type="InterPro" id="IPR000924">
    <property type="entry name" value="Glu/Gln-tRNA-synth"/>
</dbReference>
<dbReference type="Pfam" id="PF00749">
    <property type="entry name" value="tRNA-synt_1c"/>
    <property type="match status" value="1"/>
</dbReference>
<feature type="binding site" evidence="10">
    <location>
        <position position="243"/>
    </location>
    <ligand>
        <name>ATP</name>
        <dbReference type="ChEBI" id="CHEBI:30616"/>
    </ligand>
</feature>
<evidence type="ECO:0000256" key="10">
    <source>
        <dbReference type="HAMAP-Rule" id="MF_00022"/>
    </source>
</evidence>
<comment type="subunit">
    <text evidence="3 10">Monomer.</text>
</comment>
<organism evidence="13 14">
    <name type="scientific">Candidatus Nealsonbacteria bacterium RIFOXYB1_FULL_40_15</name>
    <dbReference type="NCBI Taxonomy" id="1801677"/>
    <lineage>
        <taxon>Bacteria</taxon>
        <taxon>Candidatus Nealsoniibacteriota</taxon>
    </lineage>
</organism>
<feature type="short sequence motif" description="'KMSKS' region" evidence="10">
    <location>
        <begin position="240"/>
        <end position="244"/>
    </location>
</feature>
<sequence length="458" mass="52888">MEIRTRFAPSPTGNLHIGSARTALFNYLFAKKNNGKFVLRIEDTDIERSKKEYEENIIGNLKLLGLDWDEFYRQSERMDVYAKYLQKLLDEDKAYYCFCGPEELEAMRQEQMSRGEAPKYAGKCSCISKEESQERIKKGERAVIRFKVEPKIVRFNDLIRSQIEFDASLMGDIVIAKNIKTPLYNFAVVIDDADMGITHIIRGEDLLPNTPKQILIQEALGLDKVKYAHLPLILGPDRSKMSKRHGATSIKEYLDQGYLPHAIINFLALLGWNPGTDKEIFSLDELIKEFSTDKIQKSGAVFNIQKLDSINGIYIRRLSLEILTDLCRKYAPEINEKIVSLFQERMKKISEIGELADFFFKENLDYEKDMLKWKNMTDQEVIESIDKSIKVISKIKDWNKENIEKGLLEEAGEKRGELLWPVRVALSGKKFSPPPFDIAEILGREKTIKRLDYAKSLF</sequence>
<dbReference type="GO" id="GO:0006424">
    <property type="term" value="P:glutamyl-tRNA aminoacylation"/>
    <property type="evidence" value="ECO:0007669"/>
    <property type="project" value="UniProtKB-UniRule"/>
</dbReference>
<dbReference type="STRING" id="1801677.A2365_02460"/>
<dbReference type="AlphaFoldDB" id="A0A1G2ELU4"/>
<dbReference type="SUPFAM" id="SSF52374">
    <property type="entry name" value="Nucleotidylyl transferase"/>
    <property type="match status" value="1"/>
</dbReference>
<dbReference type="PANTHER" id="PTHR43311:SF2">
    <property type="entry name" value="GLUTAMATE--TRNA LIGASE, MITOCHONDRIAL-RELATED"/>
    <property type="match status" value="1"/>
</dbReference>
<comment type="function">
    <text evidence="10">Catalyzes the attachment of glutamate to tRNA(Glu) in a two-step reaction: glutamate is first activated by ATP to form Glu-AMP and then transferred to the acceptor end of tRNA(Glu).</text>
</comment>
<dbReference type="FunFam" id="3.40.50.620:FF:000007">
    <property type="entry name" value="Glutamate--tRNA ligase"/>
    <property type="match status" value="1"/>
</dbReference>
<evidence type="ECO:0000256" key="6">
    <source>
        <dbReference type="ARBA" id="ARBA00022741"/>
    </source>
</evidence>
<dbReference type="InterPro" id="IPR045462">
    <property type="entry name" value="aa-tRNA-synth_I_cd-bd"/>
</dbReference>
<evidence type="ECO:0000259" key="12">
    <source>
        <dbReference type="Pfam" id="PF19269"/>
    </source>
</evidence>
<protein>
    <recommendedName>
        <fullName evidence="10">Glutamate--tRNA ligase</fullName>
        <ecNumber evidence="10">6.1.1.17</ecNumber>
    </recommendedName>
    <alternativeName>
        <fullName evidence="10">Glutamyl-tRNA synthetase</fullName>
        <shortName evidence="10">GluRS</shortName>
    </alternativeName>
</protein>
<dbReference type="InterPro" id="IPR049940">
    <property type="entry name" value="GluQ/Sye"/>
</dbReference>
<evidence type="ECO:0000256" key="5">
    <source>
        <dbReference type="ARBA" id="ARBA00022598"/>
    </source>
</evidence>
<dbReference type="Gene3D" id="3.40.50.620">
    <property type="entry name" value="HUPs"/>
    <property type="match status" value="1"/>
</dbReference>
<proteinExistence type="inferred from homology"/>
<dbReference type="GO" id="GO:0000049">
    <property type="term" value="F:tRNA binding"/>
    <property type="evidence" value="ECO:0007669"/>
    <property type="project" value="InterPro"/>
</dbReference>
<dbReference type="NCBIfam" id="TIGR00464">
    <property type="entry name" value="gltX_bact"/>
    <property type="match status" value="1"/>
</dbReference>
<evidence type="ECO:0000256" key="4">
    <source>
        <dbReference type="ARBA" id="ARBA00022490"/>
    </source>
</evidence>
<dbReference type="GO" id="GO:0004818">
    <property type="term" value="F:glutamate-tRNA ligase activity"/>
    <property type="evidence" value="ECO:0007669"/>
    <property type="project" value="UniProtKB-UniRule"/>
</dbReference>
<gene>
    <name evidence="10" type="primary">gltX</name>
    <name evidence="13" type="ORF">A2365_02460</name>
</gene>
<name>A0A1G2ELU4_9BACT</name>
<comment type="similarity">
    <text evidence="2 10">Belongs to the class-I aminoacyl-tRNA synthetase family. Glutamate--tRNA ligase type 1 subfamily.</text>
</comment>
<evidence type="ECO:0000256" key="3">
    <source>
        <dbReference type="ARBA" id="ARBA00011245"/>
    </source>
</evidence>